<evidence type="ECO:0000313" key="2">
    <source>
        <dbReference type="EMBL" id="NUZ05857.1"/>
    </source>
</evidence>
<organism evidence="2 3">
    <name type="scientific">Piscinibacter koreensis</name>
    <dbReference type="NCBI Taxonomy" id="2742824"/>
    <lineage>
        <taxon>Bacteria</taxon>
        <taxon>Pseudomonadati</taxon>
        <taxon>Pseudomonadota</taxon>
        <taxon>Betaproteobacteria</taxon>
        <taxon>Burkholderiales</taxon>
        <taxon>Sphaerotilaceae</taxon>
        <taxon>Piscinibacter</taxon>
    </lineage>
</organism>
<evidence type="ECO:0000256" key="1">
    <source>
        <dbReference type="SAM" id="MobiDB-lite"/>
    </source>
</evidence>
<gene>
    <name evidence="2" type="ORF">HQN59_08775</name>
</gene>
<name>A0A7Y6NMM6_9BURK</name>
<feature type="compositionally biased region" description="Pro residues" evidence="1">
    <location>
        <begin position="131"/>
        <end position="143"/>
    </location>
</feature>
<comment type="caution">
    <text evidence="2">The sequence shown here is derived from an EMBL/GenBank/DDBJ whole genome shotgun (WGS) entry which is preliminary data.</text>
</comment>
<reference evidence="2 3" key="1">
    <citation type="submission" date="2020-06" db="EMBL/GenBank/DDBJ databases">
        <title>Schlegella sp. ID0723 isolated from air conditioner.</title>
        <authorList>
            <person name="Kim D.Y."/>
            <person name="Kim D.-U."/>
        </authorList>
    </citation>
    <scope>NUCLEOTIDE SEQUENCE [LARGE SCALE GENOMIC DNA]</scope>
    <source>
        <strain evidence="2 3">ID0723</strain>
    </source>
</reference>
<dbReference type="EMBL" id="JABWMJ010000003">
    <property type="protein sequence ID" value="NUZ05857.1"/>
    <property type="molecule type" value="Genomic_DNA"/>
</dbReference>
<evidence type="ECO:0000313" key="3">
    <source>
        <dbReference type="Proteomes" id="UP000529637"/>
    </source>
</evidence>
<dbReference type="Proteomes" id="UP000529637">
    <property type="component" value="Unassembled WGS sequence"/>
</dbReference>
<sequence>MPATSADDERALADIAVRHGFSVDAAREMVAALQRGWGSMAQFDHPEFGGYGQWLRGGMTMIGDMFNASLRNRVDALATDLAAYLAGGGGQLVAPAGAAASAASSATLPAASAASTAANASRAIPAADPTWPSPAAAPAPVEPAPEAGATRPAGGPSQFQRQGDARSAASVSSSPGGGFPAFREFGNWWPDELSGPSSTGAQNEMRYAYFGDQRRLAIDDGRTVTVYDTLDHRIGGFSQQQSATRTMTMSSQHGPIDIASLPVVSTAPSRR</sequence>
<dbReference type="RefSeq" id="WP_176068189.1">
    <property type="nucleotide sequence ID" value="NZ_JABWMJ010000003.1"/>
</dbReference>
<feature type="region of interest" description="Disordered" evidence="1">
    <location>
        <begin position="124"/>
        <end position="176"/>
    </location>
</feature>
<proteinExistence type="predicted"/>
<protein>
    <submittedName>
        <fullName evidence="2">SHOCT domain-containing protein</fullName>
    </submittedName>
</protein>
<accession>A0A7Y6NMM6</accession>
<dbReference type="AlphaFoldDB" id="A0A7Y6NMM6"/>
<keyword evidence="3" id="KW-1185">Reference proteome</keyword>
<feature type="compositionally biased region" description="Low complexity" evidence="1">
    <location>
        <begin position="165"/>
        <end position="174"/>
    </location>
</feature>